<evidence type="ECO:0000313" key="1">
    <source>
        <dbReference type="EMBL" id="MBB3979980.1"/>
    </source>
</evidence>
<name>A0A7W6DG45_9HYPH</name>
<accession>A0A7W6DG45</accession>
<dbReference type="AlphaFoldDB" id="A0A7W6DG45"/>
<reference evidence="1 2" key="1">
    <citation type="submission" date="2020-08" db="EMBL/GenBank/DDBJ databases">
        <title>Genomic Encyclopedia of Type Strains, Phase IV (KMG-IV): sequencing the most valuable type-strain genomes for metagenomic binning, comparative biology and taxonomic classification.</title>
        <authorList>
            <person name="Goeker M."/>
        </authorList>
    </citation>
    <scope>NUCLEOTIDE SEQUENCE [LARGE SCALE GENOMIC DNA]</scope>
    <source>
        <strain evidence="1 2">DSM 100211</strain>
    </source>
</reference>
<organism evidence="1 2">
    <name type="scientific">Mycoplana azooxidifex</name>
    <dbReference type="NCBI Taxonomy" id="1636188"/>
    <lineage>
        <taxon>Bacteria</taxon>
        <taxon>Pseudomonadati</taxon>
        <taxon>Pseudomonadota</taxon>
        <taxon>Alphaproteobacteria</taxon>
        <taxon>Hyphomicrobiales</taxon>
        <taxon>Rhizobiaceae</taxon>
        <taxon>Mycoplana</taxon>
    </lineage>
</organism>
<protein>
    <submittedName>
        <fullName evidence="1">Uncharacterized protein</fullName>
    </submittedName>
</protein>
<dbReference type="EMBL" id="JACIEE010000014">
    <property type="protein sequence ID" value="MBB3979980.1"/>
    <property type="molecule type" value="Genomic_DNA"/>
</dbReference>
<sequence>MISDEWERFRSWHLLFDRLCRLRGYPENAALASALCRQLGRSGEKDFQAAEKNLRSWRRGRRIPLRRNAAILARLLDVETDPVLKRMWNKTYRALQDGDEGGRTTDLHCEAPAADSIAPSRPATLSPRMALLLSATLPFGLLAAVGLPGLTVSDVVSIDTAKLPTVAYNARAFLSVGTEKLIHGAVEGCDGGPSEWAAIVDHLPTSETGIFADGGLATKMMNGCGKEMVVRAVRFIAIRPGVEELKVLNAYFKIEVTSASIEPGQGL</sequence>
<comment type="caution">
    <text evidence="1">The sequence shown here is derived from an EMBL/GenBank/DDBJ whole genome shotgun (WGS) entry which is preliminary data.</text>
</comment>
<evidence type="ECO:0000313" key="2">
    <source>
        <dbReference type="Proteomes" id="UP000574761"/>
    </source>
</evidence>
<dbReference type="RefSeq" id="WP_183808143.1">
    <property type="nucleotide sequence ID" value="NZ_JACIEE010000014.1"/>
</dbReference>
<proteinExistence type="predicted"/>
<dbReference type="Proteomes" id="UP000574761">
    <property type="component" value="Unassembled WGS sequence"/>
</dbReference>
<keyword evidence="2" id="KW-1185">Reference proteome</keyword>
<gene>
    <name evidence="1" type="ORF">GGQ64_005227</name>
</gene>